<dbReference type="InterPro" id="IPR044023">
    <property type="entry name" value="Ig_7"/>
</dbReference>
<evidence type="ECO:0000313" key="3">
    <source>
        <dbReference type="EMBL" id="MBT1700503.1"/>
    </source>
</evidence>
<comment type="caution">
    <text evidence="3">The sequence shown here is derived from an EMBL/GenBank/DDBJ whole genome shotgun (WGS) entry which is preliminary data.</text>
</comment>
<protein>
    <submittedName>
        <fullName evidence="3">T9SS type A sorting domain-containing protein</fullName>
    </submittedName>
</protein>
<dbReference type="NCBIfam" id="TIGR04183">
    <property type="entry name" value="Por_Secre_tail"/>
    <property type="match status" value="1"/>
</dbReference>
<evidence type="ECO:0000259" key="2">
    <source>
        <dbReference type="Pfam" id="PF19081"/>
    </source>
</evidence>
<dbReference type="Pfam" id="PF18962">
    <property type="entry name" value="Por_Secre_tail"/>
    <property type="match status" value="1"/>
</dbReference>
<proteinExistence type="predicted"/>
<feature type="domain" description="Ig-like" evidence="2">
    <location>
        <begin position="1019"/>
        <end position="1099"/>
    </location>
</feature>
<feature type="domain" description="Secretion system C-terminal sorting" evidence="1">
    <location>
        <begin position="1265"/>
        <end position="1330"/>
    </location>
</feature>
<dbReference type="InterPro" id="IPR026444">
    <property type="entry name" value="Secre_tail"/>
</dbReference>
<evidence type="ECO:0000313" key="4">
    <source>
        <dbReference type="Proteomes" id="UP001319200"/>
    </source>
</evidence>
<feature type="domain" description="Ig-like" evidence="2">
    <location>
        <begin position="1107"/>
        <end position="1184"/>
    </location>
</feature>
<dbReference type="Pfam" id="PF19081">
    <property type="entry name" value="Ig_7"/>
    <property type="match status" value="2"/>
</dbReference>
<dbReference type="RefSeq" id="WP_254169193.1">
    <property type="nucleotide sequence ID" value="NZ_JAHESF010000042.1"/>
</dbReference>
<evidence type="ECO:0000259" key="1">
    <source>
        <dbReference type="Pfam" id="PF18962"/>
    </source>
</evidence>
<dbReference type="EMBL" id="JAHESF010000042">
    <property type="protein sequence ID" value="MBT1700503.1"/>
    <property type="molecule type" value="Genomic_DNA"/>
</dbReference>
<name>A0AAP2DQ85_9BACT</name>
<sequence length="1337" mass="139613">MISLIGFSADFTATQNGNWNIGTTWGGACTTGCVEGTDYPGINDNAYTNSFLVTVNGNFSCHNLFVEYNIANGLSFSNGAARLTISGSLAVWDTGAGFYADPTADVISNVGTLRFTATNVDLISPYVILLWDNTVADFCALSFDFGAAGTGSLMETINIGSARSLTVTTGTLTADPGVEILGLTNSTLTVAANAFLETDDPIRAGTVSTGFATVTVNGTLTTSSYVNATNFTMGAAGILHTTFNGSNQTEGWWYQSARPTGGTMNASATVSFEAAANQNVYTRTYGNLILDGTGIKTLAGGGTLNVSGSLTINSASTTLSSGSSAINIGTNLTNNGTFSPGALVTFNGTGAQLIGGTSTTSFGNGLTINKSAGTLTLAQNIAVSAGLTVSAGTFDLATHTLTVTNNNITNNGTFTPSTSTVIISGTTSVGGSSTTAFNNLTINGTFTSPSTLNVAGDLTNNGTFNANSGTLVFNGTTDQSIAGTLTANNINITNSTASNGILVNGNVNLDGTLTLVNSGSKFDADGSGSGVLTVRSTSVNAGGRIATLPTPANFIGSVTVQRFINGPDTWRYLSMPITNGNVSMWKDDFPVTGNFSDPSPNGVNGVVNSSSASIYFFNPATNGYVAVGSGGSTASTSLSNTVGYSAYSYLTGDFTISVRGTIGKNNVSIPISTANNGYNLIPNPYPSAIDWDNVTKTGLNDAMWIRTANNQFASYVSGVATNPPFGGWTGEVAMGQAYWIQSTSASNLVMKEADKTSNQYEFLREVQPRDYMRITLLSANQHDETVIRFKDDAVETFDGQYDARKRKNGDFSNALQRYTHLNVSSYTTTAAEDYAINSIPLLQCAAKNIKLRVEDVATGNYTLRFGDLDKMDVAYGIVLIDHFLNKETVIEEGAEYNFAVTADVLSKGASRFELKFNPVAVDVQRELPLTAVQQCADPLVKLEVANSQPGVAYVFKLGNADLHAPVTGNGQKITVSVNRSSLATGLNKLSLVASSAAGCDAHTFNDALSVTIDPVVEVSTVTAGEHCGGGSVTLTAAGAPLGGTYRWYETATATEPLAGANQPTFTTPVLEQSRTYFVTAVNISGCESVQRKAVEAKINTVHEVTSVTAAQSCGEGSVTLSASGAPKGGSYRWYEALTGGAAIPAANEAAFTTPVLSASKTYFVSVVNSSGCESALRLPVEAKIVNAAKPEVVVTDNVLSVAQDAVVQWYKDNAPVSGAVASQYEVKETGLYKAVVTTKDGCVTVSDEISFIINGIEGKNSDLRLYPNPTSDYLNIANVPAQVKVSLYDAQGREVNSAPVEAGKEGVTIDMRSLVKGMYLVNLRDQNQVLRIKVIKQ</sequence>
<organism evidence="3 4">
    <name type="scientific">Chryseosolibacter histidini</name>
    <dbReference type="NCBI Taxonomy" id="2782349"/>
    <lineage>
        <taxon>Bacteria</taxon>
        <taxon>Pseudomonadati</taxon>
        <taxon>Bacteroidota</taxon>
        <taxon>Cytophagia</taxon>
        <taxon>Cytophagales</taxon>
        <taxon>Chryseotaleaceae</taxon>
        <taxon>Chryseosolibacter</taxon>
    </lineage>
</organism>
<accession>A0AAP2DQ85</accession>
<keyword evidence="4" id="KW-1185">Reference proteome</keyword>
<gene>
    <name evidence="3" type="ORF">KK083_26685</name>
</gene>
<reference evidence="3 4" key="1">
    <citation type="submission" date="2021-05" db="EMBL/GenBank/DDBJ databases">
        <title>A Polyphasic approach of four new species of the genus Ohtaekwangia: Ohtaekwangia histidinii sp. nov., Ohtaekwangia cretensis sp. nov., Ohtaekwangia indiensis sp. nov., Ohtaekwangia reichenbachii sp. nov. from diverse environment.</title>
        <authorList>
            <person name="Octaviana S."/>
        </authorList>
    </citation>
    <scope>NUCLEOTIDE SEQUENCE [LARGE SCALE GENOMIC DNA]</scope>
    <source>
        <strain evidence="3 4">PWU4</strain>
    </source>
</reference>
<dbReference type="Proteomes" id="UP001319200">
    <property type="component" value="Unassembled WGS sequence"/>
</dbReference>